<evidence type="ECO:0000313" key="6">
    <source>
        <dbReference type="EMBL" id="GIL39147.1"/>
    </source>
</evidence>
<dbReference type="InterPro" id="IPR016154">
    <property type="entry name" value="Heat_shock_Hsp33_C"/>
</dbReference>
<dbReference type="InterPro" id="IPR023212">
    <property type="entry name" value="Hsp33_helix_hairpin_bin_dom_sf"/>
</dbReference>
<dbReference type="GO" id="GO:0044183">
    <property type="term" value="F:protein folding chaperone"/>
    <property type="evidence" value="ECO:0007669"/>
    <property type="project" value="TreeGrafter"/>
</dbReference>
<dbReference type="RefSeq" id="WP_420242245.1">
    <property type="nucleotide sequence ID" value="NZ_BOPV01000001.1"/>
</dbReference>
<evidence type="ECO:0000256" key="5">
    <source>
        <dbReference type="ARBA" id="ARBA00023284"/>
    </source>
</evidence>
<reference evidence="6" key="1">
    <citation type="submission" date="2021-02" db="EMBL/GenBank/DDBJ databases">
        <title>Genome sequence of Rhodospirillales sp. strain TMPK1 isolated from soil.</title>
        <authorList>
            <person name="Nakai R."/>
            <person name="Kusada H."/>
            <person name="Tamaki H."/>
        </authorList>
    </citation>
    <scope>NUCLEOTIDE SEQUENCE</scope>
    <source>
        <strain evidence="6">TMPK1</strain>
    </source>
</reference>
<dbReference type="Gene3D" id="3.55.30.10">
    <property type="entry name" value="Hsp33 domain"/>
    <property type="match status" value="1"/>
</dbReference>
<dbReference type="AlphaFoldDB" id="A0A8S8XD09"/>
<dbReference type="Gene3D" id="3.90.1280.10">
    <property type="entry name" value="HSP33 redox switch-like"/>
    <property type="match status" value="1"/>
</dbReference>
<protein>
    <submittedName>
        <fullName evidence="6">33 kDa chaperonin</fullName>
    </submittedName>
</protein>
<keyword evidence="4" id="KW-0143">Chaperone</keyword>
<sequence>MIGAAAPVEGAAPETDIVQAFQLERDAVRGRMVRLGPLLDDVLARHAYPPVIEQLLAEVLTATVLLASLLKYDGVFTLQVKGDGPVSVVVADVTTDGVVRGYAGFDRDRLPTGANATPRELIGQGYLAFTVDQGEDTERYQGIVELEGAEVADWMLHYFAQSEQLGTHLKVAARRARDGAWRGGGLLLQRLPEDDPLRKQSAAVELEDAWVRAKLLLDTTAEVELIDRSLAPNDLLFRLFHEEAVRVWPPTLVTRGCRCSSDRVVRVLKTLSPDELGELRDETGAVTATCEFCSTVYRFDEEEQQRLKVTAED</sequence>
<dbReference type="EMBL" id="BOPV01000001">
    <property type="protein sequence ID" value="GIL39147.1"/>
    <property type="molecule type" value="Genomic_DNA"/>
</dbReference>
<dbReference type="PIRSF" id="PIRSF005261">
    <property type="entry name" value="Heat_shock_Hsp33"/>
    <property type="match status" value="1"/>
</dbReference>
<dbReference type="PANTHER" id="PTHR30111">
    <property type="entry name" value="33 KDA CHAPERONIN"/>
    <property type="match status" value="1"/>
</dbReference>
<dbReference type="GO" id="GO:0005737">
    <property type="term" value="C:cytoplasm"/>
    <property type="evidence" value="ECO:0007669"/>
    <property type="project" value="InterPro"/>
</dbReference>
<dbReference type="SUPFAM" id="SSF118352">
    <property type="entry name" value="HSP33 redox switch-like"/>
    <property type="match status" value="1"/>
</dbReference>
<keyword evidence="2" id="KW-0862">Zinc</keyword>
<organism evidence="6 7">
    <name type="scientific">Roseiterribacter gracilis</name>
    <dbReference type="NCBI Taxonomy" id="2812848"/>
    <lineage>
        <taxon>Bacteria</taxon>
        <taxon>Pseudomonadati</taxon>
        <taxon>Pseudomonadota</taxon>
        <taxon>Alphaproteobacteria</taxon>
        <taxon>Rhodospirillales</taxon>
        <taxon>Roseiterribacteraceae</taxon>
        <taxon>Roseiterribacter</taxon>
    </lineage>
</organism>
<dbReference type="Gene3D" id="1.10.287.480">
    <property type="entry name" value="helix hairpin bin"/>
    <property type="match status" value="1"/>
</dbReference>
<dbReference type="InterPro" id="IPR000397">
    <property type="entry name" value="Heat_shock_Hsp33"/>
</dbReference>
<evidence type="ECO:0000256" key="1">
    <source>
        <dbReference type="ARBA" id="ARBA00022490"/>
    </source>
</evidence>
<dbReference type="CDD" id="cd00498">
    <property type="entry name" value="Hsp33"/>
    <property type="match status" value="1"/>
</dbReference>
<dbReference type="GO" id="GO:0042026">
    <property type="term" value="P:protein refolding"/>
    <property type="evidence" value="ECO:0007669"/>
    <property type="project" value="TreeGrafter"/>
</dbReference>
<name>A0A8S8XD09_9PROT</name>
<keyword evidence="1" id="KW-0963">Cytoplasm</keyword>
<evidence type="ECO:0000256" key="2">
    <source>
        <dbReference type="ARBA" id="ARBA00022833"/>
    </source>
</evidence>
<dbReference type="PANTHER" id="PTHR30111:SF1">
    <property type="entry name" value="33 KDA CHAPERONIN"/>
    <property type="match status" value="1"/>
</dbReference>
<evidence type="ECO:0000256" key="3">
    <source>
        <dbReference type="ARBA" id="ARBA00023157"/>
    </source>
</evidence>
<evidence type="ECO:0000256" key="4">
    <source>
        <dbReference type="ARBA" id="ARBA00023186"/>
    </source>
</evidence>
<accession>A0A8S8XD09</accession>
<proteinExistence type="predicted"/>
<comment type="caution">
    <text evidence="6">The sequence shown here is derived from an EMBL/GenBank/DDBJ whole genome shotgun (WGS) entry which is preliminary data.</text>
</comment>
<dbReference type="SUPFAM" id="SSF64397">
    <property type="entry name" value="Hsp33 domain"/>
    <property type="match status" value="1"/>
</dbReference>
<keyword evidence="3" id="KW-1015">Disulfide bond</keyword>
<dbReference type="InterPro" id="IPR016153">
    <property type="entry name" value="Heat_shock_Hsp33_N"/>
</dbReference>
<keyword evidence="5" id="KW-0676">Redox-active center</keyword>
<dbReference type="Pfam" id="PF01430">
    <property type="entry name" value="HSP33"/>
    <property type="match status" value="1"/>
</dbReference>
<evidence type="ECO:0000313" key="7">
    <source>
        <dbReference type="Proteomes" id="UP000681075"/>
    </source>
</evidence>
<keyword evidence="7" id="KW-1185">Reference proteome</keyword>
<gene>
    <name evidence="6" type="ORF">TMPK1_13840</name>
</gene>
<dbReference type="Proteomes" id="UP000681075">
    <property type="component" value="Unassembled WGS sequence"/>
</dbReference>
<dbReference type="GO" id="GO:0051082">
    <property type="term" value="F:unfolded protein binding"/>
    <property type="evidence" value="ECO:0007669"/>
    <property type="project" value="InterPro"/>
</dbReference>